<evidence type="ECO:0000256" key="1">
    <source>
        <dbReference type="ARBA" id="ARBA00004953"/>
    </source>
</evidence>
<protein>
    <submittedName>
        <fullName evidence="7">Precorrin-6Y C5,15-methyltransferase CbiE</fullName>
    </submittedName>
</protein>
<feature type="domain" description="Tetrapyrrole methylase" evidence="6">
    <location>
        <begin position="1"/>
        <end position="181"/>
    </location>
</feature>
<gene>
    <name evidence="7" type="ORF">JG29_14400</name>
</gene>
<dbReference type="Gene3D" id="3.30.950.10">
    <property type="entry name" value="Methyltransferase, Cobalt-precorrin-4 Transmethylase, Domain 2"/>
    <property type="match status" value="1"/>
</dbReference>
<dbReference type="Proteomes" id="UP000033695">
    <property type="component" value="Unassembled WGS sequence"/>
</dbReference>
<dbReference type="GO" id="GO:0032259">
    <property type="term" value="P:methylation"/>
    <property type="evidence" value="ECO:0007669"/>
    <property type="project" value="UniProtKB-KW"/>
</dbReference>
<evidence type="ECO:0000256" key="4">
    <source>
        <dbReference type="ARBA" id="ARBA00022679"/>
    </source>
</evidence>
<dbReference type="InterPro" id="IPR050714">
    <property type="entry name" value="Cobalamin_biosynth_MTase"/>
</dbReference>
<dbReference type="UniPathway" id="UPA00148"/>
<keyword evidence="2" id="KW-0169">Cobalamin biosynthesis</keyword>
<dbReference type="HOGENOM" id="CLU_089162_2_0_9"/>
<dbReference type="RefSeq" id="WP_045923267.1">
    <property type="nucleotide sequence ID" value="NZ_JBHTHW010000005.1"/>
</dbReference>
<sequence length="200" mass="22738">MIIVLGIGPGSRDLHLVNFDNYLKNAQVVIGSQRQLASLNKDIQNKSKLLPALNELKIYLLDNSQKRIVILASGDPLLYGIGSWIKANITNQPVKIIPGISSIQYCFHQLGISMNNSYLTSSHGRKPNFDFVLQHEKIGMVTDQYFGPREIAAEICKRKQKRWLYVGENLSYPDERIIKCNPEHMLQRKFDMNVVIITNA</sequence>
<dbReference type="Gene3D" id="3.40.1010.10">
    <property type="entry name" value="Cobalt-precorrin-4 Transmethylase, Domain 1"/>
    <property type="match status" value="1"/>
</dbReference>
<comment type="pathway">
    <text evidence="1">Cofactor biosynthesis; adenosylcobalamin biosynthesis.</text>
</comment>
<evidence type="ECO:0000259" key="6">
    <source>
        <dbReference type="Pfam" id="PF00590"/>
    </source>
</evidence>
<dbReference type="InterPro" id="IPR012818">
    <property type="entry name" value="CbiE"/>
</dbReference>
<dbReference type="OrthoDB" id="9780707at2"/>
<reference evidence="7 8" key="1">
    <citation type="submission" date="2014-12" db="EMBL/GenBank/DDBJ databases">
        <title>Comparative genomics of the lactic acid bacteria isolated from the honey bee gut.</title>
        <authorList>
            <person name="Ellegaard K.M."/>
            <person name="Tamarit D."/>
            <person name="Javelind E."/>
            <person name="Olofsson T."/>
            <person name="Andersson S.G."/>
            <person name="Vasquez A."/>
        </authorList>
    </citation>
    <scope>NUCLEOTIDE SEQUENCE [LARGE SCALE GENOMIC DNA]</scope>
    <source>
        <strain evidence="7 8">Hon2</strain>
    </source>
</reference>
<evidence type="ECO:0000313" key="7">
    <source>
        <dbReference type="EMBL" id="KJY48380.1"/>
    </source>
</evidence>
<dbReference type="SUPFAM" id="SSF53790">
    <property type="entry name" value="Tetrapyrrole methylase"/>
    <property type="match status" value="1"/>
</dbReference>
<organism evidence="7 8">
    <name type="scientific">Bombilactobacillus mellis</name>
    <dbReference type="NCBI Taxonomy" id="1218508"/>
    <lineage>
        <taxon>Bacteria</taxon>
        <taxon>Bacillati</taxon>
        <taxon>Bacillota</taxon>
        <taxon>Bacilli</taxon>
        <taxon>Lactobacillales</taxon>
        <taxon>Lactobacillaceae</taxon>
        <taxon>Bombilactobacillus</taxon>
    </lineage>
</organism>
<dbReference type="PATRIC" id="fig|1218508.4.peg.1432"/>
<evidence type="ECO:0000256" key="3">
    <source>
        <dbReference type="ARBA" id="ARBA00022603"/>
    </source>
</evidence>
<keyword evidence="3 7" id="KW-0489">Methyltransferase</keyword>
<dbReference type="InterPro" id="IPR014776">
    <property type="entry name" value="4pyrrole_Mease_sub2"/>
</dbReference>
<dbReference type="PANTHER" id="PTHR43182:SF1">
    <property type="entry name" value="COBALT-PRECORRIN-7 C(5)-METHYLTRANSFERASE"/>
    <property type="match status" value="1"/>
</dbReference>
<dbReference type="NCBIfam" id="NF004456">
    <property type="entry name" value="PRK05787.1-4"/>
    <property type="match status" value="1"/>
</dbReference>
<dbReference type="InterPro" id="IPR000878">
    <property type="entry name" value="4pyrrol_Mease"/>
</dbReference>
<dbReference type="PANTHER" id="PTHR43182">
    <property type="entry name" value="COBALT-PRECORRIN-6B C(15)-METHYLTRANSFERASE (DECARBOXYLATING)"/>
    <property type="match status" value="1"/>
</dbReference>
<dbReference type="Pfam" id="PF00590">
    <property type="entry name" value="TP_methylase"/>
    <property type="match status" value="1"/>
</dbReference>
<dbReference type="GO" id="GO:0008276">
    <property type="term" value="F:protein methyltransferase activity"/>
    <property type="evidence" value="ECO:0007669"/>
    <property type="project" value="InterPro"/>
</dbReference>
<comment type="caution">
    <text evidence="7">The sequence shown here is derived from an EMBL/GenBank/DDBJ whole genome shotgun (WGS) entry which is preliminary data.</text>
</comment>
<keyword evidence="4 7" id="KW-0808">Transferase</keyword>
<proteinExistence type="predicted"/>
<dbReference type="AlphaFoldDB" id="A0A0F4KPN3"/>
<accession>A0A0F4KPN3</accession>
<dbReference type="InterPro" id="IPR014777">
    <property type="entry name" value="4pyrrole_Mease_sub1"/>
</dbReference>
<evidence type="ECO:0000256" key="5">
    <source>
        <dbReference type="ARBA" id="ARBA00022691"/>
    </source>
</evidence>
<keyword evidence="5" id="KW-0949">S-adenosyl-L-methionine</keyword>
<keyword evidence="8" id="KW-1185">Reference proteome</keyword>
<evidence type="ECO:0000313" key="8">
    <source>
        <dbReference type="Proteomes" id="UP000033695"/>
    </source>
</evidence>
<dbReference type="GO" id="GO:0009236">
    <property type="term" value="P:cobalamin biosynthetic process"/>
    <property type="evidence" value="ECO:0007669"/>
    <property type="project" value="UniProtKB-UniPathway"/>
</dbReference>
<dbReference type="EMBL" id="JXBZ01000009">
    <property type="protein sequence ID" value="KJY48380.1"/>
    <property type="molecule type" value="Genomic_DNA"/>
</dbReference>
<dbReference type="STRING" id="1218508.JG29_14400"/>
<dbReference type="InterPro" id="IPR035996">
    <property type="entry name" value="4pyrrol_Methylase_sf"/>
</dbReference>
<evidence type="ECO:0000256" key="2">
    <source>
        <dbReference type="ARBA" id="ARBA00022573"/>
    </source>
</evidence>
<name>A0A0F4KPN3_9LACO</name>
<dbReference type="CDD" id="cd11644">
    <property type="entry name" value="Precorrin-6Y-MT"/>
    <property type="match status" value="1"/>
</dbReference>
<dbReference type="NCBIfam" id="TIGR02467">
    <property type="entry name" value="CbiE"/>
    <property type="match status" value="1"/>
</dbReference>